<dbReference type="GO" id="GO:0016747">
    <property type="term" value="F:acyltransferase activity, transferring groups other than amino-acyl groups"/>
    <property type="evidence" value="ECO:0007669"/>
    <property type="project" value="InterPro"/>
</dbReference>
<dbReference type="InterPro" id="IPR000182">
    <property type="entry name" value="GNAT_dom"/>
</dbReference>
<reference evidence="4" key="1">
    <citation type="journal article" date="2021" name="PeerJ">
        <title>Extensive microbial diversity within the chicken gut microbiome revealed by metagenomics and culture.</title>
        <authorList>
            <person name="Gilroy R."/>
            <person name="Ravi A."/>
            <person name="Getino M."/>
            <person name="Pursley I."/>
            <person name="Horton D.L."/>
            <person name="Alikhan N.F."/>
            <person name="Baker D."/>
            <person name="Gharbi K."/>
            <person name="Hall N."/>
            <person name="Watson M."/>
            <person name="Adriaenssens E.M."/>
            <person name="Foster-Nyarko E."/>
            <person name="Jarju S."/>
            <person name="Secka A."/>
            <person name="Antonio M."/>
            <person name="Oren A."/>
            <person name="Chaudhuri R.R."/>
            <person name="La Ragione R."/>
            <person name="Hildebrand F."/>
            <person name="Pallen M.J."/>
        </authorList>
    </citation>
    <scope>NUCLEOTIDE SEQUENCE</scope>
    <source>
        <strain evidence="4">1719</strain>
    </source>
</reference>
<proteinExistence type="predicted"/>
<dbReference type="CDD" id="cd04301">
    <property type="entry name" value="NAT_SF"/>
    <property type="match status" value="1"/>
</dbReference>
<dbReference type="Pfam" id="PF00583">
    <property type="entry name" value="Acetyltransf_1"/>
    <property type="match status" value="1"/>
</dbReference>
<protein>
    <submittedName>
        <fullName evidence="4">GNAT family N-acetyltransferase</fullName>
    </submittedName>
</protein>
<dbReference type="EMBL" id="DXEZ01000194">
    <property type="protein sequence ID" value="HIX54760.1"/>
    <property type="molecule type" value="Genomic_DNA"/>
</dbReference>
<feature type="domain" description="N-acetyltransferase" evidence="3">
    <location>
        <begin position="5"/>
        <end position="171"/>
    </location>
</feature>
<dbReference type="PANTHER" id="PTHR43877:SF2">
    <property type="entry name" value="AMINOALKYLPHOSPHONATE N-ACETYLTRANSFERASE-RELATED"/>
    <property type="match status" value="1"/>
</dbReference>
<evidence type="ECO:0000313" key="4">
    <source>
        <dbReference type="EMBL" id="HIX54760.1"/>
    </source>
</evidence>
<dbReference type="SUPFAM" id="SSF55729">
    <property type="entry name" value="Acyl-CoA N-acyltransferases (Nat)"/>
    <property type="match status" value="1"/>
</dbReference>
<reference evidence="4" key="2">
    <citation type="submission" date="2021-04" db="EMBL/GenBank/DDBJ databases">
        <authorList>
            <person name="Gilroy R."/>
        </authorList>
    </citation>
    <scope>NUCLEOTIDE SEQUENCE</scope>
    <source>
        <strain evidence="4">1719</strain>
    </source>
</reference>
<keyword evidence="1" id="KW-0808">Transferase</keyword>
<keyword evidence="2" id="KW-0012">Acyltransferase</keyword>
<dbReference type="Proteomes" id="UP000824156">
    <property type="component" value="Unassembled WGS sequence"/>
</dbReference>
<evidence type="ECO:0000313" key="5">
    <source>
        <dbReference type="Proteomes" id="UP000824156"/>
    </source>
</evidence>
<sequence>MIRDLEFNPAAIEDVPAIWLLLQQGIRLRRSQGSKQWQDGYPNPETVEEDIRQDAGFVLCEGDQVIAYVALMVNGEPEYDNIQQGSWKGVGDYLVFHRLAVSEDYLGHGLGKRMFLEIERHARKLGVKNLRADTSFDNGAMLAIFEKKGYSYCGKVYFRGQERLAYEKVLE</sequence>
<accession>A0A9D2AYQ6</accession>
<dbReference type="Gene3D" id="3.40.630.30">
    <property type="match status" value="1"/>
</dbReference>
<dbReference type="InterPro" id="IPR016181">
    <property type="entry name" value="Acyl_CoA_acyltransferase"/>
</dbReference>
<evidence type="ECO:0000256" key="1">
    <source>
        <dbReference type="ARBA" id="ARBA00022679"/>
    </source>
</evidence>
<dbReference type="PROSITE" id="PS51186">
    <property type="entry name" value="GNAT"/>
    <property type="match status" value="1"/>
</dbReference>
<comment type="caution">
    <text evidence="4">The sequence shown here is derived from an EMBL/GenBank/DDBJ whole genome shotgun (WGS) entry which is preliminary data.</text>
</comment>
<name>A0A9D2AYQ6_9SPHI</name>
<dbReference type="AlphaFoldDB" id="A0A9D2AYQ6"/>
<gene>
    <name evidence="4" type="ORF">H9853_07020</name>
</gene>
<dbReference type="PANTHER" id="PTHR43877">
    <property type="entry name" value="AMINOALKYLPHOSPHONATE N-ACETYLTRANSFERASE-RELATED-RELATED"/>
    <property type="match status" value="1"/>
</dbReference>
<dbReference type="InterPro" id="IPR050832">
    <property type="entry name" value="Bact_Acetyltransf"/>
</dbReference>
<organism evidence="4 5">
    <name type="scientific">Candidatus Sphingobacterium stercoripullorum</name>
    <dbReference type="NCBI Taxonomy" id="2838759"/>
    <lineage>
        <taxon>Bacteria</taxon>
        <taxon>Pseudomonadati</taxon>
        <taxon>Bacteroidota</taxon>
        <taxon>Sphingobacteriia</taxon>
        <taxon>Sphingobacteriales</taxon>
        <taxon>Sphingobacteriaceae</taxon>
        <taxon>Sphingobacterium</taxon>
    </lineage>
</organism>
<evidence type="ECO:0000259" key="3">
    <source>
        <dbReference type="PROSITE" id="PS51186"/>
    </source>
</evidence>
<evidence type="ECO:0000256" key="2">
    <source>
        <dbReference type="ARBA" id="ARBA00023315"/>
    </source>
</evidence>